<proteinExistence type="predicted"/>
<reference evidence="2 3" key="1">
    <citation type="submission" date="2020-05" db="EMBL/GenBank/DDBJ databases">
        <title>Azospirillum oleiclasticum sp. nov, a nitrogen-fixing and heavy crude oil-emulsifying bacterium isolated from the crude oil of Yumen Oilfield.</title>
        <authorList>
            <person name="Wu D."/>
            <person name="Cai M."/>
            <person name="Zhang X."/>
        </authorList>
    </citation>
    <scope>NUCLEOTIDE SEQUENCE [LARGE SCALE GENOMIC DNA]</scope>
    <source>
        <strain evidence="2 3">ROY-1-1-2</strain>
    </source>
</reference>
<evidence type="ECO:0008006" key="4">
    <source>
        <dbReference type="Google" id="ProtNLM"/>
    </source>
</evidence>
<name>A0ABX2T1Y5_9PROT</name>
<dbReference type="RefSeq" id="WP_180280067.1">
    <property type="nucleotide sequence ID" value="NZ_JABFDB010000001.1"/>
</dbReference>
<protein>
    <recommendedName>
        <fullName evidence="4">DUF5666 domain-containing protein</fullName>
    </recommendedName>
</protein>
<feature type="chain" id="PRO_5045225259" description="DUF5666 domain-containing protein" evidence="1">
    <location>
        <begin position="23"/>
        <end position="195"/>
    </location>
</feature>
<dbReference type="Proteomes" id="UP000584642">
    <property type="component" value="Unassembled WGS sequence"/>
</dbReference>
<keyword evidence="1" id="KW-0732">Signal</keyword>
<dbReference type="EMBL" id="JABFDB010000001">
    <property type="protein sequence ID" value="NYZ18315.1"/>
    <property type="molecule type" value="Genomic_DNA"/>
</dbReference>
<evidence type="ECO:0000313" key="2">
    <source>
        <dbReference type="EMBL" id="NYZ18315.1"/>
    </source>
</evidence>
<comment type="caution">
    <text evidence="2">The sequence shown here is derived from an EMBL/GenBank/DDBJ whole genome shotgun (WGS) entry which is preliminary data.</text>
</comment>
<keyword evidence="3" id="KW-1185">Reference proteome</keyword>
<accession>A0ABX2T1Y5</accession>
<sequence>MMFPIAARGVLLGALTIAPFLAVPGTMAEAATVQSQIESMKIEAVVTAIDKAARTVTVKAPNGNSRVIKASAEVRNFDQIAVGDRVELNSQVAGMLDLKRPSGDTPTLQIEEVASRAAPGDKPGLFVEMKVSAVVSITRINADSGEITFVGPLGNAFSLVTTDEPFRQTMKDFRVGELVQAVYMEALSIVVLPRK</sequence>
<evidence type="ECO:0000256" key="1">
    <source>
        <dbReference type="SAM" id="SignalP"/>
    </source>
</evidence>
<evidence type="ECO:0000313" key="3">
    <source>
        <dbReference type="Proteomes" id="UP000584642"/>
    </source>
</evidence>
<organism evidence="2 3">
    <name type="scientific">Azospirillum oleiclasticum</name>
    <dbReference type="NCBI Taxonomy" id="2735135"/>
    <lineage>
        <taxon>Bacteria</taxon>
        <taxon>Pseudomonadati</taxon>
        <taxon>Pseudomonadota</taxon>
        <taxon>Alphaproteobacteria</taxon>
        <taxon>Rhodospirillales</taxon>
        <taxon>Azospirillaceae</taxon>
        <taxon>Azospirillum</taxon>
    </lineage>
</organism>
<gene>
    <name evidence="2" type="ORF">HND93_01220</name>
</gene>
<feature type="signal peptide" evidence="1">
    <location>
        <begin position="1"/>
        <end position="22"/>
    </location>
</feature>